<dbReference type="Gene3D" id="3.90.1310.10">
    <property type="entry name" value="Penicillin-binding protein 2a (Domain 2)"/>
    <property type="match status" value="1"/>
</dbReference>
<dbReference type="InterPro" id="IPR050515">
    <property type="entry name" value="Beta-lactam/transpept"/>
</dbReference>
<evidence type="ECO:0000256" key="2">
    <source>
        <dbReference type="ARBA" id="ARBA00007171"/>
    </source>
</evidence>
<evidence type="ECO:0000313" key="7">
    <source>
        <dbReference type="EMBL" id="RHW46439.1"/>
    </source>
</evidence>
<dbReference type="AlphaFoldDB" id="A0A417Z752"/>
<dbReference type="PANTHER" id="PTHR30627">
    <property type="entry name" value="PEPTIDOGLYCAN D,D-TRANSPEPTIDASE"/>
    <property type="match status" value="1"/>
</dbReference>
<dbReference type="SUPFAM" id="SSF56601">
    <property type="entry name" value="beta-lactamase/transpeptidase-like"/>
    <property type="match status" value="1"/>
</dbReference>
<dbReference type="Proteomes" id="UP000285376">
    <property type="component" value="Unassembled WGS sequence"/>
</dbReference>
<dbReference type="InterPro" id="IPR001460">
    <property type="entry name" value="PCN-bd_Tpept"/>
</dbReference>
<feature type="domain" description="Penicillin-binding protein dimerisation" evidence="6">
    <location>
        <begin position="64"/>
        <end position="226"/>
    </location>
</feature>
<sequence length="605" mass="64919">MRMSRPAEARLRAVGHPRRRTRTMLAVFAIILSLFTWQLVKVQWIQADEIAQKATNNRLTTSKVPAARGEITDSAGTVLARSVERRDVAGDPVAAKSFRERSTNGKPKGIDGVSQELARILGGDAAEIRATFERADARDTRFVYLAKDISPAQWSQIRALDLPGITSEQVQKREYPQGTALAPLLGSVNAQDVPGGGIEQMLNTTLQGKAGLHQVERARNGSEIATGENLDRKPVAGRGAKLTIDSDLQWFAQNELAAQVKSSKAVSGEIVVADKAGNILVAASYPSFDNNDMSTAKSENLQNRAFTDTFEPGSTQKMVTAGAVLEEGIMTPKSHVEVPPSLKRAGRPFHDSHPHPTEYLTFAGVIAQSSNIGTILAGEKLPKEKLYTYMKKFGLGEATGIGFPGESTGIVPKVSTWKGDTWYTIMFGQGLASSAVQQVGLFQAIANGGVREPLKLVSEVQGGDGAMQPYTDERKSTRVFSAKTSKELVGMMQGVVTKDGSAPKAAVPGYDVAGKTSTAERYDSVKGGYDGVTAGFIGMAPAKDPQLIVSVTLQRPQAGTFGGDLAAPVFSKVMAEALRQRKIPPNKSDKLPFPIKYRSEESTSK</sequence>
<name>A0A417Z752_9MICO</name>
<proteinExistence type="inferred from homology"/>
<evidence type="ECO:0000259" key="6">
    <source>
        <dbReference type="Pfam" id="PF03717"/>
    </source>
</evidence>
<dbReference type="Pfam" id="PF03717">
    <property type="entry name" value="PBP_dimer"/>
    <property type="match status" value="1"/>
</dbReference>
<evidence type="ECO:0000256" key="3">
    <source>
        <dbReference type="ARBA" id="ARBA00023136"/>
    </source>
</evidence>
<dbReference type="PANTHER" id="PTHR30627:SF1">
    <property type="entry name" value="PEPTIDOGLYCAN D,D-TRANSPEPTIDASE FTSI"/>
    <property type="match status" value="1"/>
</dbReference>
<reference evidence="7 8" key="1">
    <citation type="submission" date="2018-08" db="EMBL/GenBank/DDBJ databases">
        <title>Whole genome sequence analysis of Dermacoccus abyssi bacteria isolated from Deep Mariana trench Micromonospora spp reveals genes involved in the environmental adaptation and production of secondary metabolites.</title>
        <authorList>
            <person name="Abdel-Mageed W.M."/>
            <person name="Lehri B."/>
            <person name="Nouioui I."/>
            <person name="Goodfellow I."/>
            <person name="Jaspars M."/>
            <person name="Karlyshev A."/>
        </authorList>
    </citation>
    <scope>NUCLEOTIDE SEQUENCE [LARGE SCALE GENOMIC DNA]</scope>
    <source>
        <strain evidence="7 8">MT1.1</strain>
    </source>
</reference>
<evidence type="ECO:0000256" key="1">
    <source>
        <dbReference type="ARBA" id="ARBA00004370"/>
    </source>
</evidence>
<keyword evidence="3" id="KW-0472">Membrane</keyword>
<comment type="caution">
    <text evidence="7">The sequence shown here is derived from an EMBL/GenBank/DDBJ whole genome shotgun (WGS) entry which is preliminary data.</text>
</comment>
<protein>
    <submittedName>
        <fullName evidence="7">Penicillin-binding protein 2</fullName>
    </submittedName>
</protein>
<feature type="region of interest" description="Disordered" evidence="4">
    <location>
        <begin position="581"/>
        <end position="605"/>
    </location>
</feature>
<dbReference type="Gene3D" id="3.40.710.10">
    <property type="entry name" value="DD-peptidase/beta-lactamase superfamily"/>
    <property type="match status" value="1"/>
</dbReference>
<comment type="similarity">
    <text evidence="2">Belongs to the transpeptidase family.</text>
</comment>
<dbReference type="InterPro" id="IPR036138">
    <property type="entry name" value="PBP_dimer_sf"/>
</dbReference>
<dbReference type="Pfam" id="PF00905">
    <property type="entry name" value="Transpeptidase"/>
    <property type="match status" value="1"/>
</dbReference>
<evidence type="ECO:0000256" key="4">
    <source>
        <dbReference type="SAM" id="MobiDB-lite"/>
    </source>
</evidence>
<gene>
    <name evidence="7" type="ORF">D1832_06340</name>
</gene>
<dbReference type="GO" id="GO:0008658">
    <property type="term" value="F:penicillin binding"/>
    <property type="evidence" value="ECO:0007669"/>
    <property type="project" value="InterPro"/>
</dbReference>
<feature type="domain" description="Penicillin-binding protein transpeptidase" evidence="5">
    <location>
        <begin position="271"/>
        <end position="574"/>
    </location>
</feature>
<dbReference type="Gene3D" id="3.30.450.330">
    <property type="match status" value="1"/>
</dbReference>
<dbReference type="InterPro" id="IPR005311">
    <property type="entry name" value="PBP_dimer"/>
</dbReference>
<evidence type="ECO:0000313" key="8">
    <source>
        <dbReference type="Proteomes" id="UP000285376"/>
    </source>
</evidence>
<dbReference type="SUPFAM" id="SSF56519">
    <property type="entry name" value="Penicillin binding protein dimerisation domain"/>
    <property type="match status" value="1"/>
</dbReference>
<comment type="subcellular location">
    <subcellularLocation>
        <location evidence="1">Membrane</location>
    </subcellularLocation>
</comment>
<dbReference type="InterPro" id="IPR012338">
    <property type="entry name" value="Beta-lactam/transpept-like"/>
</dbReference>
<dbReference type="GO" id="GO:0005886">
    <property type="term" value="C:plasma membrane"/>
    <property type="evidence" value="ECO:0007669"/>
    <property type="project" value="TreeGrafter"/>
</dbReference>
<organism evidence="7 8">
    <name type="scientific">Dermacoccus abyssi</name>
    <dbReference type="NCBI Taxonomy" id="322596"/>
    <lineage>
        <taxon>Bacteria</taxon>
        <taxon>Bacillati</taxon>
        <taxon>Actinomycetota</taxon>
        <taxon>Actinomycetes</taxon>
        <taxon>Micrococcales</taxon>
        <taxon>Dermacoccaceae</taxon>
        <taxon>Dermacoccus</taxon>
    </lineage>
</organism>
<dbReference type="EMBL" id="QWLM01000005">
    <property type="protein sequence ID" value="RHW46439.1"/>
    <property type="molecule type" value="Genomic_DNA"/>
</dbReference>
<feature type="region of interest" description="Disordered" evidence="4">
    <location>
        <begin position="91"/>
        <end position="111"/>
    </location>
</feature>
<accession>A0A417Z752</accession>
<evidence type="ECO:0000259" key="5">
    <source>
        <dbReference type="Pfam" id="PF00905"/>
    </source>
</evidence>
<dbReference type="GO" id="GO:0071555">
    <property type="term" value="P:cell wall organization"/>
    <property type="evidence" value="ECO:0007669"/>
    <property type="project" value="TreeGrafter"/>
</dbReference>